<dbReference type="AlphaFoldDB" id="A0A928VH04"/>
<keyword evidence="1" id="KW-0472">Membrane</keyword>
<sequence>MYQSDSQKDLKLLLAFVMTASLLLLGIGLNSVVQVSTRDTGLWTQNLASW</sequence>
<accession>A0A928VH04</accession>
<gene>
    <name evidence="2" type="ORF">IQ266_01545</name>
</gene>
<keyword evidence="1" id="KW-0812">Transmembrane</keyword>
<evidence type="ECO:0000313" key="2">
    <source>
        <dbReference type="EMBL" id="MBE9028438.1"/>
    </source>
</evidence>
<dbReference type="EMBL" id="JADEXQ010000003">
    <property type="protein sequence ID" value="MBE9028438.1"/>
    <property type="molecule type" value="Genomic_DNA"/>
</dbReference>
<organism evidence="2 3">
    <name type="scientific">Romeriopsis navalis LEGE 11480</name>
    <dbReference type="NCBI Taxonomy" id="2777977"/>
    <lineage>
        <taxon>Bacteria</taxon>
        <taxon>Bacillati</taxon>
        <taxon>Cyanobacteriota</taxon>
        <taxon>Cyanophyceae</taxon>
        <taxon>Leptolyngbyales</taxon>
        <taxon>Leptolyngbyaceae</taxon>
        <taxon>Romeriopsis</taxon>
        <taxon>Romeriopsis navalis</taxon>
    </lineage>
</organism>
<proteinExistence type="predicted"/>
<evidence type="ECO:0000256" key="1">
    <source>
        <dbReference type="SAM" id="Phobius"/>
    </source>
</evidence>
<dbReference type="Proteomes" id="UP000625316">
    <property type="component" value="Unassembled WGS sequence"/>
</dbReference>
<dbReference type="RefSeq" id="WP_264323260.1">
    <property type="nucleotide sequence ID" value="NZ_JADEXQ010000003.1"/>
</dbReference>
<name>A0A928VH04_9CYAN</name>
<comment type="caution">
    <text evidence="2">The sequence shown here is derived from an EMBL/GenBank/DDBJ whole genome shotgun (WGS) entry which is preliminary data.</text>
</comment>
<evidence type="ECO:0000313" key="3">
    <source>
        <dbReference type="Proteomes" id="UP000625316"/>
    </source>
</evidence>
<keyword evidence="3" id="KW-1185">Reference proteome</keyword>
<keyword evidence="1" id="KW-1133">Transmembrane helix</keyword>
<reference evidence="2" key="1">
    <citation type="submission" date="2020-10" db="EMBL/GenBank/DDBJ databases">
        <authorList>
            <person name="Castelo-Branco R."/>
            <person name="Eusebio N."/>
            <person name="Adriana R."/>
            <person name="Vieira A."/>
            <person name="Brugerolle De Fraissinette N."/>
            <person name="Rezende De Castro R."/>
            <person name="Schneider M.P."/>
            <person name="Vasconcelos V."/>
            <person name="Leao P.N."/>
        </authorList>
    </citation>
    <scope>NUCLEOTIDE SEQUENCE</scope>
    <source>
        <strain evidence="2">LEGE 11480</strain>
    </source>
</reference>
<feature type="transmembrane region" description="Helical" evidence="1">
    <location>
        <begin position="12"/>
        <end position="33"/>
    </location>
</feature>
<protein>
    <submittedName>
        <fullName evidence="2">Uncharacterized protein</fullName>
    </submittedName>
</protein>